<keyword evidence="2" id="KW-1185">Reference proteome</keyword>
<organism evidence="1 2">
    <name type="scientific">Trema orientale</name>
    <name type="common">Charcoal tree</name>
    <name type="synonym">Celtis orientalis</name>
    <dbReference type="NCBI Taxonomy" id="63057"/>
    <lineage>
        <taxon>Eukaryota</taxon>
        <taxon>Viridiplantae</taxon>
        <taxon>Streptophyta</taxon>
        <taxon>Embryophyta</taxon>
        <taxon>Tracheophyta</taxon>
        <taxon>Spermatophyta</taxon>
        <taxon>Magnoliopsida</taxon>
        <taxon>eudicotyledons</taxon>
        <taxon>Gunneridae</taxon>
        <taxon>Pentapetalae</taxon>
        <taxon>rosids</taxon>
        <taxon>fabids</taxon>
        <taxon>Rosales</taxon>
        <taxon>Cannabaceae</taxon>
        <taxon>Trema</taxon>
    </lineage>
</organism>
<dbReference type="Proteomes" id="UP000237000">
    <property type="component" value="Unassembled WGS sequence"/>
</dbReference>
<accession>A0A2P5ANU1</accession>
<dbReference type="InParanoid" id="A0A2P5ANU1"/>
<evidence type="ECO:0000313" key="1">
    <source>
        <dbReference type="EMBL" id="PON38190.1"/>
    </source>
</evidence>
<dbReference type="AlphaFoldDB" id="A0A2P5ANU1"/>
<protein>
    <submittedName>
        <fullName evidence="1">Uncharacterized protein</fullName>
    </submittedName>
</protein>
<comment type="caution">
    <text evidence="1">The sequence shown here is derived from an EMBL/GenBank/DDBJ whole genome shotgun (WGS) entry which is preliminary data.</text>
</comment>
<proteinExistence type="predicted"/>
<reference evidence="2" key="1">
    <citation type="submission" date="2016-06" db="EMBL/GenBank/DDBJ databases">
        <title>Parallel loss of symbiosis genes in relatives of nitrogen-fixing non-legume Parasponia.</title>
        <authorList>
            <person name="Van Velzen R."/>
            <person name="Holmer R."/>
            <person name="Bu F."/>
            <person name="Rutten L."/>
            <person name="Van Zeijl A."/>
            <person name="Liu W."/>
            <person name="Santuari L."/>
            <person name="Cao Q."/>
            <person name="Sharma T."/>
            <person name="Shen D."/>
            <person name="Roswanjaya Y."/>
            <person name="Wardhani T."/>
            <person name="Kalhor M.S."/>
            <person name="Jansen J."/>
            <person name="Van den Hoogen J."/>
            <person name="Gungor B."/>
            <person name="Hartog M."/>
            <person name="Hontelez J."/>
            <person name="Verver J."/>
            <person name="Yang W.-C."/>
            <person name="Schijlen E."/>
            <person name="Repin R."/>
            <person name="Schilthuizen M."/>
            <person name="Schranz E."/>
            <person name="Heidstra R."/>
            <person name="Miyata K."/>
            <person name="Fedorova E."/>
            <person name="Kohlen W."/>
            <person name="Bisseling T."/>
            <person name="Smit S."/>
            <person name="Geurts R."/>
        </authorList>
    </citation>
    <scope>NUCLEOTIDE SEQUENCE [LARGE SCALE GENOMIC DNA]</scope>
    <source>
        <strain evidence="2">cv. RG33-2</strain>
    </source>
</reference>
<feature type="non-terminal residue" evidence="1">
    <location>
        <position position="1"/>
    </location>
</feature>
<sequence length="52" mass="6293">AKNRLEICLSMDGIMLEDFNEHIFQKEYDDRQVRFEKEKKKEESNMGTRKAL</sequence>
<dbReference type="EMBL" id="JXTC01000762">
    <property type="protein sequence ID" value="PON38190.1"/>
    <property type="molecule type" value="Genomic_DNA"/>
</dbReference>
<gene>
    <name evidence="1" type="ORF">TorRG33x02_345790</name>
</gene>
<evidence type="ECO:0000313" key="2">
    <source>
        <dbReference type="Proteomes" id="UP000237000"/>
    </source>
</evidence>
<name>A0A2P5ANU1_TREOI</name>